<dbReference type="EC" id="1.11.1.24" evidence="2"/>
<comment type="function">
    <text evidence="1">Thiol-specific peroxidase that catalyzes the reduction of hydrogen peroxide and organic hydroperoxides to water and alcohols, respectively. Plays a role in cell protection against oxidative stress by detoxifying peroxides and as sensor of hydrogen peroxide-mediated signaling events.</text>
</comment>
<dbReference type="SUPFAM" id="SSF52833">
    <property type="entry name" value="Thioredoxin-like"/>
    <property type="match status" value="1"/>
</dbReference>
<evidence type="ECO:0000256" key="12">
    <source>
        <dbReference type="SAM" id="SignalP"/>
    </source>
</evidence>
<organism evidence="14 15">
    <name type="scientific">Flaviaesturariibacter amylovorans</name>
    <dbReference type="NCBI Taxonomy" id="1084520"/>
    <lineage>
        <taxon>Bacteria</taxon>
        <taxon>Pseudomonadati</taxon>
        <taxon>Bacteroidota</taxon>
        <taxon>Chitinophagia</taxon>
        <taxon>Chitinophagales</taxon>
        <taxon>Chitinophagaceae</taxon>
        <taxon>Flaviaestuariibacter</taxon>
    </lineage>
</organism>
<comment type="catalytic activity">
    <reaction evidence="11">
        <text>a hydroperoxide + [thioredoxin]-dithiol = an alcohol + [thioredoxin]-disulfide + H2O</text>
        <dbReference type="Rhea" id="RHEA:62620"/>
        <dbReference type="Rhea" id="RHEA-COMP:10698"/>
        <dbReference type="Rhea" id="RHEA-COMP:10700"/>
        <dbReference type="ChEBI" id="CHEBI:15377"/>
        <dbReference type="ChEBI" id="CHEBI:29950"/>
        <dbReference type="ChEBI" id="CHEBI:30879"/>
        <dbReference type="ChEBI" id="CHEBI:35924"/>
        <dbReference type="ChEBI" id="CHEBI:50058"/>
        <dbReference type="EC" id="1.11.1.24"/>
    </reaction>
</comment>
<keyword evidence="15" id="KW-1185">Reference proteome</keyword>
<evidence type="ECO:0000256" key="1">
    <source>
        <dbReference type="ARBA" id="ARBA00003330"/>
    </source>
</evidence>
<dbReference type="InterPro" id="IPR050924">
    <property type="entry name" value="Peroxiredoxin_BCP/PrxQ"/>
</dbReference>
<name>A0ABP8GUT9_9BACT</name>
<dbReference type="Gene3D" id="3.40.30.10">
    <property type="entry name" value="Glutaredoxin"/>
    <property type="match status" value="1"/>
</dbReference>
<reference evidence="15" key="1">
    <citation type="journal article" date="2019" name="Int. J. Syst. Evol. Microbiol.">
        <title>The Global Catalogue of Microorganisms (GCM) 10K type strain sequencing project: providing services to taxonomists for standard genome sequencing and annotation.</title>
        <authorList>
            <consortium name="The Broad Institute Genomics Platform"/>
            <consortium name="The Broad Institute Genome Sequencing Center for Infectious Disease"/>
            <person name="Wu L."/>
            <person name="Ma J."/>
        </authorList>
    </citation>
    <scope>NUCLEOTIDE SEQUENCE [LARGE SCALE GENOMIC DNA]</scope>
    <source>
        <strain evidence="15">JCM 17919</strain>
    </source>
</reference>
<gene>
    <name evidence="14" type="ORF">GCM10023184_21270</name>
</gene>
<evidence type="ECO:0000256" key="7">
    <source>
        <dbReference type="ARBA" id="ARBA00023284"/>
    </source>
</evidence>
<feature type="domain" description="Thioredoxin" evidence="13">
    <location>
        <begin position="25"/>
        <end position="195"/>
    </location>
</feature>
<evidence type="ECO:0000256" key="3">
    <source>
        <dbReference type="ARBA" id="ARBA00022559"/>
    </source>
</evidence>
<evidence type="ECO:0000256" key="11">
    <source>
        <dbReference type="ARBA" id="ARBA00049091"/>
    </source>
</evidence>
<dbReference type="EMBL" id="BAABGY010000007">
    <property type="protein sequence ID" value="GAA4330213.1"/>
    <property type="molecule type" value="Genomic_DNA"/>
</dbReference>
<evidence type="ECO:0000256" key="8">
    <source>
        <dbReference type="ARBA" id="ARBA00032824"/>
    </source>
</evidence>
<dbReference type="PANTHER" id="PTHR42801">
    <property type="entry name" value="THIOREDOXIN-DEPENDENT PEROXIDE REDUCTASE"/>
    <property type="match status" value="1"/>
</dbReference>
<sequence>MKAFFLSLFAAFTLAASAQDKPEGLFINSKAPDFSGTDQNGNKVSLKELKKKGPVVVLFYRGNWCPYCNRQLKNLQDSLQLITDKKASIVAITQEATPGIQETVKKTGAAFPILHDAESKWSKAYGVNFAVDERTIRRYKTADIDLLAINNQKEAASLPVPAVYIINRDGSITYRYFDADYRNRLSVRELAEQIK</sequence>
<dbReference type="Pfam" id="PF00578">
    <property type="entry name" value="AhpC-TSA"/>
    <property type="match status" value="1"/>
</dbReference>
<evidence type="ECO:0000313" key="15">
    <source>
        <dbReference type="Proteomes" id="UP001501725"/>
    </source>
</evidence>
<dbReference type="CDD" id="cd02970">
    <property type="entry name" value="PRX_like2"/>
    <property type="match status" value="1"/>
</dbReference>
<evidence type="ECO:0000256" key="2">
    <source>
        <dbReference type="ARBA" id="ARBA00013017"/>
    </source>
</evidence>
<dbReference type="PROSITE" id="PS51352">
    <property type="entry name" value="THIOREDOXIN_2"/>
    <property type="match status" value="1"/>
</dbReference>
<accession>A0ABP8GUT9</accession>
<evidence type="ECO:0000256" key="9">
    <source>
        <dbReference type="ARBA" id="ARBA00038489"/>
    </source>
</evidence>
<dbReference type="InterPro" id="IPR000866">
    <property type="entry name" value="AhpC/TSA"/>
</dbReference>
<proteinExistence type="inferred from homology"/>
<feature type="signal peptide" evidence="12">
    <location>
        <begin position="1"/>
        <end position="18"/>
    </location>
</feature>
<keyword evidence="7" id="KW-0676">Redox-active center</keyword>
<keyword evidence="6" id="KW-1015">Disulfide bond</keyword>
<dbReference type="PANTHER" id="PTHR42801:SF7">
    <property type="entry name" value="SLL1159 PROTEIN"/>
    <property type="match status" value="1"/>
</dbReference>
<keyword evidence="4" id="KW-0049">Antioxidant</keyword>
<keyword evidence="5" id="KW-0560">Oxidoreductase</keyword>
<evidence type="ECO:0000256" key="10">
    <source>
        <dbReference type="ARBA" id="ARBA00042639"/>
    </source>
</evidence>
<evidence type="ECO:0000259" key="13">
    <source>
        <dbReference type="PROSITE" id="PS51352"/>
    </source>
</evidence>
<comment type="caution">
    <text evidence="14">The sequence shown here is derived from an EMBL/GenBank/DDBJ whole genome shotgun (WGS) entry which is preliminary data.</text>
</comment>
<dbReference type="RefSeq" id="WP_345255663.1">
    <property type="nucleotide sequence ID" value="NZ_BAABGY010000007.1"/>
</dbReference>
<evidence type="ECO:0000256" key="5">
    <source>
        <dbReference type="ARBA" id="ARBA00023002"/>
    </source>
</evidence>
<comment type="similarity">
    <text evidence="9">Belongs to the peroxiredoxin family. BCP/PrxQ subfamily.</text>
</comment>
<evidence type="ECO:0000256" key="4">
    <source>
        <dbReference type="ARBA" id="ARBA00022862"/>
    </source>
</evidence>
<feature type="chain" id="PRO_5047084133" description="thioredoxin-dependent peroxiredoxin" evidence="12">
    <location>
        <begin position="19"/>
        <end position="195"/>
    </location>
</feature>
<keyword evidence="12" id="KW-0732">Signal</keyword>
<dbReference type="InterPro" id="IPR013766">
    <property type="entry name" value="Thioredoxin_domain"/>
</dbReference>
<keyword evidence="3" id="KW-0575">Peroxidase</keyword>
<dbReference type="Proteomes" id="UP001501725">
    <property type="component" value="Unassembled WGS sequence"/>
</dbReference>
<evidence type="ECO:0000256" key="6">
    <source>
        <dbReference type="ARBA" id="ARBA00023157"/>
    </source>
</evidence>
<protein>
    <recommendedName>
        <fullName evidence="2">thioredoxin-dependent peroxiredoxin</fullName>
        <ecNumber evidence="2">1.11.1.24</ecNumber>
    </recommendedName>
    <alternativeName>
        <fullName evidence="8">Thioredoxin peroxidase</fullName>
    </alternativeName>
    <alternativeName>
        <fullName evidence="10">Thioredoxin-dependent peroxiredoxin Bcp</fullName>
    </alternativeName>
</protein>
<dbReference type="InterPro" id="IPR036249">
    <property type="entry name" value="Thioredoxin-like_sf"/>
</dbReference>
<evidence type="ECO:0000313" key="14">
    <source>
        <dbReference type="EMBL" id="GAA4330213.1"/>
    </source>
</evidence>